<dbReference type="GO" id="GO:0051082">
    <property type="term" value="F:unfolded protein binding"/>
    <property type="evidence" value="ECO:0007669"/>
    <property type="project" value="TreeGrafter"/>
</dbReference>
<dbReference type="SUPFAM" id="SSF46565">
    <property type="entry name" value="Chaperone J-domain"/>
    <property type="match status" value="1"/>
</dbReference>
<dbReference type="PROSITE" id="PS00636">
    <property type="entry name" value="DNAJ_1"/>
    <property type="match status" value="1"/>
</dbReference>
<reference evidence="2 3" key="1">
    <citation type="journal article" date="2015" name="Nature">
        <title>rRNA introns, odd ribosomes, and small enigmatic genomes across a large radiation of phyla.</title>
        <authorList>
            <person name="Brown C.T."/>
            <person name="Hug L.A."/>
            <person name="Thomas B.C."/>
            <person name="Sharon I."/>
            <person name="Castelle C.J."/>
            <person name="Singh A."/>
            <person name="Wilkins M.J."/>
            <person name="Williams K.H."/>
            <person name="Banfield J.F."/>
        </authorList>
    </citation>
    <scope>NUCLEOTIDE SEQUENCE [LARGE SCALE GENOMIC DNA]</scope>
</reference>
<dbReference type="CDD" id="cd06257">
    <property type="entry name" value="DnaJ"/>
    <property type="match status" value="1"/>
</dbReference>
<dbReference type="InterPro" id="IPR036869">
    <property type="entry name" value="J_dom_sf"/>
</dbReference>
<feature type="domain" description="J" evidence="1">
    <location>
        <begin position="6"/>
        <end position="72"/>
    </location>
</feature>
<dbReference type="PRINTS" id="PR00625">
    <property type="entry name" value="JDOMAIN"/>
</dbReference>
<dbReference type="InterPro" id="IPR001623">
    <property type="entry name" value="DnaJ_domain"/>
</dbReference>
<dbReference type="InterPro" id="IPR018253">
    <property type="entry name" value="DnaJ_domain_CS"/>
</dbReference>
<evidence type="ECO:0000313" key="3">
    <source>
        <dbReference type="Proteomes" id="UP000033901"/>
    </source>
</evidence>
<evidence type="ECO:0000259" key="1">
    <source>
        <dbReference type="PROSITE" id="PS50076"/>
    </source>
</evidence>
<dbReference type="Gene3D" id="1.10.287.110">
    <property type="entry name" value="DnaJ domain"/>
    <property type="match status" value="1"/>
</dbReference>
<dbReference type="PROSITE" id="PS50076">
    <property type="entry name" value="DNAJ_2"/>
    <property type="match status" value="1"/>
</dbReference>
<accession>A0A0G1J1W7</accession>
<dbReference type="Proteomes" id="UP000033901">
    <property type="component" value="Unassembled WGS sequence"/>
</dbReference>
<sequence length="136" mass="15290">MAAKLDYYDILGVSKNASAEEIKKAYRKQALEWHPDKHRDEKEAAERRFKEINEAYQILSDTQKRSAYDQFGHDAFSPGGMPGGFGRAGGPFSQTGRYGPFTYTYTTTGGDGGNPFPLDKLARFHATRSSWTSWKP</sequence>
<dbReference type="EMBL" id="LCIZ01000044">
    <property type="protein sequence ID" value="KKT65576.1"/>
    <property type="molecule type" value="Genomic_DNA"/>
</dbReference>
<dbReference type="GO" id="GO:0005737">
    <property type="term" value="C:cytoplasm"/>
    <property type="evidence" value="ECO:0007669"/>
    <property type="project" value="TreeGrafter"/>
</dbReference>
<dbReference type="GO" id="GO:0044183">
    <property type="term" value="F:protein folding chaperone"/>
    <property type="evidence" value="ECO:0007669"/>
    <property type="project" value="TreeGrafter"/>
</dbReference>
<dbReference type="Pfam" id="PF00226">
    <property type="entry name" value="DnaJ"/>
    <property type="match status" value="1"/>
</dbReference>
<organism evidence="2 3">
    <name type="scientific">Candidatus Curtissbacteria bacterium GW2011_GWC1_44_33</name>
    <dbReference type="NCBI Taxonomy" id="1618413"/>
    <lineage>
        <taxon>Bacteria</taxon>
        <taxon>Candidatus Curtissiibacteriota</taxon>
    </lineage>
</organism>
<dbReference type="PANTHER" id="PTHR43948:SF10">
    <property type="entry name" value="MRJ, ISOFORM E"/>
    <property type="match status" value="1"/>
</dbReference>
<gene>
    <name evidence="2" type="ORF">UW61_C0044G0006</name>
</gene>
<comment type="caution">
    <text evidence="2">The sequence shown here is derived from an EMBL/GenBank/DDBJ whole genome shotgun (WGS) entry which is preliminary data.</text>
</comment>
<name>A0A0G1J1W7_9BACT</name>
<dbReference type="PATRIC" id="fig|1618413.3.peg.530"/>
<dbReference type="GO" id="GO:0051087">
    <property type="term" value="F:protein-folding chaperone binding"/>
    <property type="evidence" value="ECO:0007669"/>
    <property type="project" value="TreeGrafter"/>
</dbReference>
<protein>
    <submittedName>
        <fullName evidence="2">Chaperone protein DnaJ, molecular chaperone DnaJ</fullName>
    </submittedName>
</protein>
<dbReference type="PANTHER" id="PTHR43948">
    <property type="entry name" value="DNAJ HOMOLOG SUBFAMILY B"/>
    <property type="match status" value="1"/>
</dbReference>
<dbReference type="SMART" id="SM00271">
    <property type="entry name" value="DnaJ"/>
    <property type="match status" value="1"/>
</dbReference>
<proteinExistence type="predicted"/>
<dbReference type="AlphaFoldDB" id="A0A0G1J1W7"/>
<evidence type="ECO:0000313" key="2">
    <source>
        <dbReference type="EMBL" id="KKT65576.1"/>
    </source>
</evidence>